<proteinExistence type="predicted"/>
<organism evidence="1 2">
    <name type="scientific">Brevundimonas mediterranea</name>
    <dbReference type="NCBI Taxonomy" id="74329"/>
    <lineage>
        <taxon>Bacteria</taxon>
        <taxon>Pseudomonadati</taxon>
        <taxon>Pseudomonadota</taxon>
        <taxon>Alphaproteobacteria</taxon>
        <taxon>Caulobacterales</taxon>
        <taxon>Caulobacteraceae</taxon>
        <taxon>Brevundimonas</taxon>
    </lineage>
</organism>
<gene>
    <name evidence="1" type="ORF">GGR11_001175</name>
</gene>
<accession>A0A7W6EZ51</accession>
<evidence type="ECO:0008006" key="3">
    <source>
        <dbReference type="Google" id="ProtNLM"/>
    </source>
</evidence>
<dbReference type="AlphaFoldDB" id="A0A7W6EZ51"/>
<name>A0A7W6EZ51_9CAUL</name>
<reference evidence="1 2" key="1">
    <citation type="submission" date="2020-08" db="EMBL/GenBank/DDBJ databases">
        <title>Genomic Encyclopedia of Type Strains, Phase IV (KMG-IV): sequencing the most valuable type-strain genomes for metagenomic binning, comparative biology and taxonomic classification.</title>
        <authorList>
            <person name="Goeker M."/>
        </authorList>
    </citation>
    <scope>NUCLEOTIDE SEQUENCE [LARGE SCALE GENOMIC DNA]</scope>
    <source>
        <strain evidence="1 2">DSM 14878</strain>
    </source>
</reference>
<dbReference type="EMBL" id="JACIDA010000001">
    <property type="protein sequence ID" value="MBB3871661.1"/>
    <property type="molecule type" value="Genomic_DNA"/>
</dbReference>
<dbReference type="RefSeq" id="WP_183195815.1">
    <property type="nucleotide sequence ID" value="NZ_JACIDA010000001.1"/>
</dbReference>
<comment type="caution">
    <text evidence="1">The sequence shown here is derived from an EMBL/GenBank/DDBJ whole genome shotgun (WGS) entry which is preliminary data.</text>
</comment>
<dbReference type="Proteomes" id="UP000532936">
    <property type="component" value="Unassembled WGS sequence"/>
</dbReference>
<protein>
    <recommendedName>
        <fullName evidence="3">HNH endonuclease</fullName>
    </recommendedName>
</protein>
<evidence type="ECO:0000313" key="1">
    <source>
        <dbReference type="EMBL" id="MBB3871661.1"/>
    </source>
</evidence>
<sequence length="277" mass="31141">MLGAAHIFGAQAGAARFDPAMADAGRADITNAIWLCRNCHKRVDADPQQYPAGLLFEWRREHETRTGQALGKSGSLARERFRAREPEPFAKASYLAQQIILDRPDHWEYKLTVELLRTAAEPILTRWRHLERGLYTRPSEQLSLDEFMPWHSAHFGEMSRFSGALDGLINQVFAEAWGADGVPGSAVDIERACDLFADLCEQLVLWEEKVRFSVVPDEFEDVRALMVGVGGRLLDQLARVPPKMADLFSGEPKTGVHRLSLELDLPDGWVQRHNAAL</sequence>
<evidence type="ECO:0000313" key="2">
    <source>
        <dbReference type="Proteomes" id="UP000532936"/>
    </source>
</evidence>